<comment type="caution">
    <text evidence="3">The sequence shown here is derived from an EMBL/GenBank/DDBJ whole genome shotgun (WGS) entry which is preliminary data.</text>
</comment>
<reference evidence="3" key="1">
    <citation type="submission" date="2020-06" db="EMBL/GenBank/DDBJ databases">
        <authorList>
            <person name="Li T."/>
            <person name="Hu X."/>
            <person name="Zhang T."/>
            <person name="Song X."/>
            <person name="Zhang H."/>
            <person name="Dai N."/>
            <person name="Sheng W."/>
            <person name="Hou X."/>
            <person name="Wei L."/>
        </authorList>
    </citation>
    <scope>NUCLEOTIDE SEQUENCE</scope>
    <source>
        <strain evidence="3">G01</strain>
        <tissue evidence="3">Leaf</tissue>
    </source>
</reference>
<dbReference type="PANTHER" id="PTHR31807">
    <property type="entry name" value="AUGMIN FAMILY MEMBER"/>
    <property type="match status" value="1"/>
</dbReference>
<feature type="compositionally biased region" description="Low complexity" evidence="2">
    <location>
        <begin position="177"/>
        <end position="187"/>
    </location>
</feature>
<dbReference type="InterPro" id="IPR007573">
    <property type="entry name" value="QWRF"/>
</dbReference>
<feature type="compositionally biased region" description="Low complexity" evidence="2">
    <location>
        <begin position="288"/>
        <end position="313"/>
    </location>
</feature>
<comment type="similarity">
    <text evidence="1">Belongs to the QWRF family.</text>
</comment>
<accession>A0AAW2K0Q1</accession>
<feature type="compositionally biased region" description="Basic and acidic residues" evidence="2">
    <location>
        <begin position="1"/>
        <end position="18"/>
    </location>
</feature>
<dbReference type="EMBL" id="JACGWK010000337">
    <property type="protein sequence ID" value="KAL0300389.1"/>
    <property type="molecule type" value="Genomic_DNA"/>
</dbReference>
<feature type="compositionally biased region" description="Low complexity" evidence="2">
    <location>
        <begin position="325"/>
        <end position="338"/>
    </location>
</feature>
<feature type="compositionally biased region" description="Polar residues" evidence="2">
    <location>
        <begin position="559"/>
        <end position="578"/>
    </location>
</feature>
<dbReference type="Pfam" id="PF04484">
    <property type="entry name" value="QWRF"/>
    <property type="match status" value="1"/>
</dbReference>
<dbReference type="GO" id="GO:0005880">
    <property type="term" value="C:nuclear microtubule"/>
    <property type="evidence" value="ECO:0007669"/>
    <property type="project" value="TreeGrafter"/>
</dbReference>
<feature type="compositionally biased region" description="Polar residues" evidence="2">
    <location>
        <begin position="230"/>
        <end position="241"/>
    </location>
</feature>
<evidence type="ECO:0000313" key="3">
    <source>
        <dbReference type="EMBL" id="KAL0300389.1"/>
    </source>
</evidence>
<dbReference type="GO" id="GO:0008017">
    <property type="term" value="F:microtubule binding"/>
    <property type="evidence" value="ECO:0007669"/>
    <property type="project" value="TreeGrafter"/>
</dbReference>
<feature type="compositionally biased region" description="Low complexity" evidence="2">
    <location>
        <begin position="242"/>
        <end position="252"/>
    </location>
</feature>
<feature type="compositionally biased region" description="Low complexity" evidence="2">
    <location>
        <begin position="62"/>
        <end position="79"/>
    </location>
</feature>
<dbReference type="GO" id="GO:0051225">
    <property type="term" value="P:spindle assembly"/>
    <property type="evidence" value="ECO:0007669"/>
    <property type="project" value="TreeGrafter"/>
</dbReference>
<proteinExistence type="inferred from homology"/>
<name>A0AAW2K0Q1_9LAMI</name>
<organism evidence="3">
    <name type="scientific">Sesamum angustifolium</name>
    <dbReference type="NCBI Taxonomy" id="2727405"/>
    <lineage>
        <taxon>Eukaryota</taxon>
        <taxon>Viridiplantae</taxon>
        <taxon>Streptophyta</taxon>
        <taxon>Embryophyta</taxon>
        <taxon>Tracheophyta</taxon>
        <taxon>Spermatophyta</taxon>
        <taxon>Magnoliopsida</taxon>
        <taxon>eudicotyledons</taxon>
        <taxon>Gunneridae</taxon>
        <taxon>Pentapetalae</taxon>
        <taxon>asterids</taxon>
        <taxon>lamiids</taxon>
        <taxon>Lamiales</taxon>
        <taxon>Pedaliaceae</taxon>
        <taxon>Sesamum</taxon>
    </lineage>
</organism>
<feature type="compositionally biased region" description="Polar residues" evidence="2">
    <location>
        <begin position="277"/>
        <end position="287"/>
    </location>
</feature>
<feature type="compositionally biased region" description="Polar residues" evidence="2">
    <location>
        <begin position="400"/>
        <end position="416"/>
    </location>
</feature>
<feature type="compositionally biased region" description="Low complexity" evidence="2">
    <location>
        <begin position="582"/>
        <end position="601"/>
    </location>
</feature>
<gene>
    <name evidence="3" type="ORF">Sangu_2502900</name>
</gene>
<sequence>MDVCQSEKRVERQSRPETRALVSADNKNGTTRRSHTREVSSRYRSPTPSAGGRRRSPSPIASRTSSTSTVSVPSRVISTETKRPSTRSLLPSPSPSTPVQDTTAEMLLAGRGRRLSPSPIGRRTSSTPTVSVPKRAMSTERKRPSTPSVPLSPSPKVPVRDTTTEMLLAGSGRRRSPSPSVNRTSSTLTLTVPNRAISTERKSPSTPALRPCPSPSTPVQDTTIEMPLPSSGQRRSTSPIASRTSSTSTVSVPKRAISTETKHPSSSSLRPSPSPSTLVQNTSTEKLSASSGQRRSSSPTASRTSSPSTVSLPKRAISTERKRPSSPSLRPSSSPSTPVQDTTVEMLLASRKTASNKLPESLWPSTMRSLSVSFQSDTIFVAVGNREKPISHTPSDRTLRPSSNVAQKGETPSSGKLTPESKRSPLKGKYSADQLENSKPVDSLNARLLDQHRWPSITSGKISSSLNRCDITDKMSKISSLSHTKMDARSIRRLSLDALTKPLHKSASDLLMLVSSDDSGKEISYGSILDDVSLRRPGSSSSSDGTSLLNAARAQLLSPKSRTPSPLVSRGISQSRSKAVNPPSRGSSPTRVRPSSPSRQPQNLASILSFIADIKDGKKAENVEDVHQLRLLYNRHLQWLYTNARIDAALHSQKVKAEKMLYNVWRAIADLWDSVEEKRSDLQQLRLRLKLYSVLDNQLTFLDEWASVERDHTNSITWTIQDLQASTLRIPAAGGARADTKTVKAALCSAVDVMQALGSSLSSILPQVEGTNYLVSELANLAALERAMLDECESILGSTAALQVEEYSLRTHLLQMKQSWRNGEPSVFGY</sequence>
<evidence type="ECO:0000256" key="1">
    <source>
        <dbReference type="ARBA" id="ARBA00010016"/>
    </source>
</evidence>
<protein>
    <submittedName>
        <fullName evidence="3">AUGMIN subunit</fullName>
    </submittedName>
</protein>
<evidence type="ECO:0000256" key="2">
    <source>
        <dbReference type="SAM" id="MobiDB-lite"/>
    </source>
</evidence>
<feature type="region of interest" description="Disordered" evidence="2">
    <location>
        <begin position="1"/>
        <end position="357"/>
    </location>
</feature>
<feature type="region of interest" description="Disordered" evidence="2">
    <location>
        <begin position="385"/>
        <end position="437"/>
    </location>
</feature>
<feature type="region of interest" description="Disordered" evidence="2">
    <location>
        <begin position="559"/>
        <end position="601"/>
    </location>
</feature>
<feature type="compositionally biased region" description="Basic and acidic residues" evidence="2">
    <location>
        <begin position="385"/>
        <end position="399"/>
    </location>
</feature>
<reference evidence="3" key="2">
    <citation type="journal article" date="2024" name="Plant">
        <title>Genomic evolution and insights into agronomic trait innovations of Sesamum species.</title>
        <authorList>
            <person name="Miao H."/>
            <person name="Wang L."/>
            <person name="Qu L."/>
            <person name="Liu H."/>
            <person name="Sun Y."/>
            <person name="Le M."/>
            <person name="Wang Q."/>
            <person name="Wei S."/>
            <person name="Zheng Y."/>
            <person name="Lin W."/>
            <person name="Duan Y."/>
            <person name="Cao H."/>
            <person name="Xiong S."/>
            <person name="Wang X."/>
            <person name="Wei L."/>
            <person name="Li C."/>
            <person name="Ma Q."/>
            <person name="Ju M."/>
            <person name="Zhao R."/>
            <person name="Li G."/>
            <person name="Mu C."/>
            <person name="Tian Q."/>
            <person name="Mei H."/>
            <person name="Zhang T."/>
            <person name="Gao T."/>
            <person name="Zhang H."/>
        </authorList>
    </citation>
    <scope>NUCLEOTIDE SEQUENCE</scope>
    <source>
        <strain evidence="3">G01</strain>
    </source>
</reference>
<dbReference type="PANTHER" id="PTHR31807:SF37">
    <property type="entry name" value="HAUS AUGMIN-LIKE COMPLEX SUBUNIT 8"/>
    <property type="match status" value="1"/>
</dbReference>
<dbReference type="AlphaFoldDB" id="A0AAW2K0Q1"/>
<dbReference type="GO" id="GO:0005737">
    <property type="term" value="C:cytoplasm"/>
    <property type="evidence" value="ECO:0007669"/>
    <property type="project" value="TreeGrafter"/>
</dbReference>